<evidence type="ECO:0000313" key="2">
    <source>
        <dbReference type="EMBL" id="SFP02330.1"/>
    </source>
</evidence>
<accession>A0A1I5LYM8</accession>
<keyword evidence="3" id="KW-1185">Reference proteome</keyword>
<feature type="compositionally biased region" description="Polar residues" evidence="1">
    <location>
        <begin position="41"/>
        <end position="61"/>
    </location>
</feature>
<dbReference type="Proteomes" id="UP000199227">
    <property type="component" value="Unassembled WGS sequence"/>
</dbReference>
<sequence length="61" mass="7081">MNTKTPSKQTEEGFFAAAKQQSAYQQKMEESLKRNQVKNKIPSTQSYEKGFYNQQDQGMSR</sequence>
<organism evidence="2 3">
    <name type="scientific">Hydrogenimonas thermophila</name>
    <dbReference type="NCBI Taxonomy" id="223786"/>
    <lineage>
        <taxon>Bacteria</taxon>
        <taxon>Pseudomonadati</taxon>
        <taxon>Campylobacterota</taxon>
        <taxon>Epsilonproteobacteria</taxon>
        <taxon>Campylobacterales</taxon>
        <taxon>Hydrogenimonadaceae</taxon>
        <taxon>Hydrogenimonas</taxon>
    </lineage>
</organism>
<dbReference type="EMBL" id="FOXB01000004">
    <property type="protein sequence ID" value="SFP02330.1"/>
    <property type="molecule type" value="Genomic_DNA"/>
</dbReference>
<dbReference type="AlphaFoldDB" id="A0A1I5LYM8"/>
<proteinExistence type="predicted"/>
<protein>
    <submittedName>
        <fullName evidence="2">Uncharacterized protein</fullName>
    </submittedName>
</protein>
<evidence type="ECO:0000256" key="1">
    <source>
        <dbReference type="SAM" id="MobiDB-lite"/>
    </source>
</evidence>
<reference evidence="2 3" key="1">
    <citation type="submission" date="2016-10" db="EMBL/GenBank/DDBJ databases">
        <authorList>
            <person name="de Groot N.N."/>
        </authorList>
    </citation>
    <scope>NUCLEOTIDE SEQUENCE [LARGE SCALE GENOMIC DNA]</scope>
    <source>
        <strain evidence="2 3">EP1-55-1</strain>
    </source>
</reference>
<dbReference type="STRING" id="223786.SAMN05216234_10481"/>
<evidence type="ECO:0000313" key="3">
    <source>
        <dbReference type="Proteomes" id="UP000199227"/>
    </source>
</evidence>
<gene>
    <name evidence="2" type="ORF">SAMN05216234_10481</name>
</gene>
<feature type="region of interest" description="Disordered" evidence="1">
    <location>
        <begin position="31"/>
        <end position="61"/>
    </location>
</feature>
<dbReference type="RefSeq" id="WP_092910843.1">
    <property type="nucleotide sequence ID" value="NZ_FOXB01000004.1"/>
</dbReference>
<name>A0A1I5LYM8_9BACT</name>